<accession>A0A0N4TCU8</accession>
<gene>
    <name evidence="3" type="ORF">BPAG_LOCUS6000</name>
</gene>
<evidence type="ECO:0000313" key="4">
    <source>
        <dbReference type="Proteomes" id="UP000278627"/>
    </source>
</evidence>
<reference evidence="5" key="1">
    <citation type="submission" date="2017-02" db="UniProtKB">
        <authorList>
            <consortium name="WormBaseParasite"/>
        </authorList>
    </citation>
    <scope>IDENTIFICATION</scope>
</reference>
<keyword evidence="2" id="KW-1133">Transmembrane helix</keyword>
<dbReference type="GO" id="GO:0022008">
    <property type="term" value="P:neurogenesis"/>
    <property type="evidence" value="ECO:0007669"/>
    <property type="project" value="InterPro"/>
</dbReference>
<dbReference type="STRING" id="6280.A0A0N4TCU8"/>
<evidence type="ECO:0000256" key="1">
    <source>
        <dbReference type="SAM" id="MobiDB-lite"/>
    </source>
</evidence>
<reference evidence="3 4" key="2">
    <citation type="submission" date="2018-11" db="EMBL/GenBank/DDBJ databases">
        <authorList>
            <consortium name="Pathogen Informatics"/>
        </authorList>
    </citation>
    <scope>NUCLEOTIDE SEQUENCE [LARGE SCALE GENOMIC DNA]</scope>
</reference>
<protein>
    <submittedName>
        <fullName evidence="5">BMERB domain-containing protein</fullName>
    </submittedName>
</protein>
<feature type="compositionally biased region" description="Polar residues" evidence="1">
    <location>
        <begin position="1"/>
        <end position="17"/>
    </location>
</feature>
<dbReference type="EMBL" id="UZAD01004936">
    <property type="protein sequence ID" value="VDN87186.1"/>
    <property type="molecule type" value="Genomic_DNA"/>
</dbReference>
<dbReference type="InterPro" id="IPR039041">
    <property type="entry name" value="Nav/unc-53"/>
</dbReference>
<keyword evidence="2" id="KW-0472">Membrane</keyword>
<dbReference type="PANTHER" id="PTHR12784:SF28">
    <property type="entry name" value="PROTEIN SICKIE"/>
    <property type="match status" value="1"/>
</dbReference>
<feature type="transmembrane region" description="Helical" evidence="2">
    <location>
        <begin position="178"/>
        <end position="195"/>
    </location>
</feature>
<feature type="region of interest" description="Disordered" evidence="1">
    <location>
        <begin position="86"/>
        <end position="106"/>
    </location>
</feature>
<keyword evidence="4" id="KW-1185">Reference proteome</keyword>
<name>A0A0N4TCU8_BRUPA</name>
<dbReference type="AlphaFoldDB" id="A0A0N4TCU8"/>
<proteinExistence type="predicted"/>
<feature type="compositionally biased region" description="Polar residues" evidence="1">
    <location>
        <begin position="97"/>
        <end position="106"/>
    </location>
</feature>
<feature type="compositionally biased region" description="Low complexity" evidence="1">
    <location>
        <begin position="30"/>
        <end position="44"/>
    </location>
</feature>
<sequence>GIATITQRKSSSPQSQDGAGELLRHPSLESVTSHRSSMSSSSKGSKTDKSSLNSFGKQGKKSWTASVDCQIRSSFSKFTKNKKTKSCSVSDAEHSPMHTSGSPSNLKPISGSVNRLITGIYSLFKIKMLDELEMVPQVVELKKQLEDKDSALTDVRLDALDKAREVDILKETINRLKVRIFSVSFFFLSFRYISLKL</sequence>
<evidence type="ECO:0000313" key="3">
    <source>
        <dbReference type="EMBL" id="VDN87186.1"/>
    </source>
</evidence>
<evidence type="ECO:0000256" key="2">
    <source>
        <dbReference type="SAM" id="Phobius"/>
    </source>
</evidence>
<dbReference type="Proteomes" id="UP000278627">
    <property type="component" value="Unassembled WGS sequence"/>
</dbReference>
<feature type="region of interest" description="Disordered" evidence="1">
    <location>
        <begin position="1"/>
        <end position="59"/>
    </location>
</feature>
<dbReference type="PANTHER" id="PTHR12784">
    <property type="entry name" value="STEERIN"/>
    <property type="match status" value="1"/>
</dbReference>
<dbReference type="WBParaSite" id="BPAG_0000603601-mRNA-1">
    <property type="protein sequence ID" value="BPAG_0000603601-mRNA-1"/>
    <property type="gene ID" value="BPAG_0000603601"/>
</dbReference>
<keyword evidence="2" id="KW-0812">Transmembrane</keyword>
<organism evidence="5">
    <name type="scientific">Brugia pahangi</name>
    <name type="common">Filarial nematode worm</name>
    <dbReference type="NCBI Taxonomy" id="6280"/>
    <lineage>
        <taxon>Eukaryota</taxon>
        <taxon>Metazoa</taxon>
        <taxon>Ecdysozoa</taxon>
        <taxon>Nematoda</taxon>
        <taxon>Chromadorea</taxon>
        <taxon>Rhabditida</taxon>
        <taxon>Spirurina</taxon>
        <taxon>Spiruromorpha</taxon>
        <taxon>Filarioidea</taxon>
        <taxon>Onchocercidae</taxon>
        <taxon>Brugia</taxon>
    </lineage>
</organism>
<evidence type="ECO:0000313" key="5">
    <source>
        <dbReference type="WBParaSite" id="BPAG_0000603601-mRNA-1"/>
    </source>
</evidence>